<dbReference type="Pfam" id="PF13589">
    <property type="entry name" value="HATPase_c_3"/>
    <property type="match status" value="1"/>
</dbReference>
<gene>
    <name evidence="1" type="ORF">SAMN06295912_12144</name>
</gene>
<protein>
    <submittedName>
        <fullName evidence="1">Histidine kinase-, DNA gyrase B-, and HSP90-like ATPase</fullName>
    </submittedName>
</protein>
<dbReference type="GO" id="GO:0016301">
    <property type="term" value="F:kinase activity"/>
    <property type="evidence" value="ECO:0007669"/>
    <property type="project" value="UniProtKB-KW"/>
</dbReference>
<keyword evidence="1" id="KW-0808">Transferase</keyword>
<dbReference type="EMBL" id="FZOS01000021">
    <property type="protein sequence ID" value="SNS88459.1"/>
    <property type="molecule type" value="Genomic_DNA"/>
</dbReference>
<keyword evidence="1" id="KW-0418">Kinase</keyword>
<organism evidence="1 2">
    <name type="scientific">Edaphosphingomonas laterariae</name>
    <dbReference type="NCBI Taxonomy" id="861865"/>
    <lineage>
        <taxon>Bacteria</taxon>
        <taxon>Pseudomonadati</taxon>
        <taxon>Pseudomonadota</taxon>
        <taxon>Alphaproteobacteria</taxon>
        <taxon>Sphingomonadales</taxon>
        <taxon>Rhizorhabdaceae</taxon>
        <taxon>Edaphosphingomonas</taxon>
    </lineage>
</organism>
<evidence type="ECO:0000313" key="1">
    <source>
        <dbReference type="EMBL" id="SNS88459.1"/>
    </source>
</evidence>
<sequence length="682" mass="76523">MRLAKLRHNAGARVQQIEVRVEHDHIQRITTARPLAAIAELIWNAYDADATEVRIELQKGQLTGLGGILVTDNGTGIPLDTIEGSFQKLGGSWKRPGTKTTGGRVVHGEKGQGRFKAFSLGDSVAWTSNHGGQRFTIFGHKSNLKNFELSEPVATISNGCTVAILEVVKDFEIWAANGFADRVRDVFALQLYHDPSFRIVYDGVAVDAREAIDSIEPYPIVVEQGGRTLEATLDIVEWKKPVDRKLMLCLPGRFSFYEMPPGIQARGFEFTAYLTAEHFQQLADNRAEGLVELDSASNALIEAAKARLREHFRTKEVARSRDKIQEWVEAAIYPYEGATADPIEINERQLFDVVALNLADYSIEFDKSPPKQKKLVLQLIKAAIETGATNLLSILEKVIDLPKERQDELADLLRKTSLTAVINAAKAVTDRLEFLKALQMLVLDPKSKRQLLERSQLHRIIAQETWIFGEQFNLVNDDQDLTSVLRSHIDLLGGEREEQEANEPVLDADGKAAIVDLMLSARIPTPTDDERRHLVVELKRPLQPLNEDVLGQIRKYAKAVALDARFQHCNVEWDFVAISNEFTRGAELEARMAGKPRGLIMELDDPIKIRVWAKTWGQIIQEAEGRLTFYKRRLEYQASDEEALGYLRSIDSAYLSDAVKARIAELDREEASEDEAEAEPSA</sequence>
<reference evidence="2" key="1">
    <citation type="submission" date="2017-06" db="EMBL/GenBank/DDBJ databases">
        <authorList>
            <person name="Varghese N."/>
            <person name="Submissions S."/>
        </authorList>
    </citation>
    <scope>NUCLEOTIDE SEQUENCE [LARGE SCALE GENOMIC DNA]</scope>
    <source>
        <strain evidence="2">LNB2</strain>
    </source>
</reference>
<name>A0A239I4K4_9SPHN</name>
<dbReference type="Proteomes" id="UP000198281">
    <property type="component" value="Unassembled WGS sequence"/>
</dbReference>
<dbReference type="SUPFAM" id="SSF55874">
    <property type="entry name" value="ATPase domain of HSP90 chaperone/DNA topoisomerase II/histidine kinase"/>
    <property type="match status" value="1"/>
</dbReference>
<dbReference type="Gene3D" id="3.30.565.10">
    <property type="entry name" value="Histidine kinase-like ATPase, C-terminal domain"/>
    <property type="match status" value="1"/>
</dbReference>
<proteinExistence type="predicted"/>
<dbReference type="AlphaFoldDB" id="A0A239I4K4"/>
<dbReference type="InterPro" id="IPR036890">
    <property type="entry name" value="HATPase_C_sf"/>
</dbReference>
<dbReference type="OrthoDB" id="8765545at2"/>
<evidence type="ECO:0000313" key="2">
    <source>
        <dbReference type="Proteomes" id="UP000198281"/>
    </source>
</evidence>
<keyword evidence="2" id="KW-1185">Reference proteome</keyword>
<accession>A0A239I4K4</accession>